<proteinExistence type="predicted"/>
<evidence type="ECO:0000313" key="1">
    <source>
        <dbReference type="EMBL" id="GAH25188.1"/>
    </source>
</evidence>
<dbReference type="AlphaFoldDB" id="X1FWN3"/>
<organism evidence="1">
    <name type="scientific">marine sediment metagenome</name>
    <dbReference type="NCBI Taxonomy" id="412755"/>
    <lineage>
        <taxon>unclassified sequences</taxon>
        <taxon>metagenomes</taxon>
        <taxon>ecological metagenomes</taxon>
    </lineage>
</organism>
<comment type="caution">
    <text evidence="1">The sequence shown here is derived from an EMBL/GenBank/DDBJ whole genome shotgun (WGS) entry which is preliminary data.</text>
</comment>
<reference evidence="1" key="1">
    <citation type="journal article" date="2014" name="Front. Microbiol.">
        <title>High frequency of phylogenetically diverse reductive dehalogenase-homologous genes in deep subseafloor sedimentary metagenomes.</title>
        <authorList>
            <person name="Kawai M."/>
            <person name="Futagami T."/>
            <person name="Toyoda A."/>
            <person name="Takaki Y."/>
            <person name="Nishi S."/>
            <person name="Hori S."/>
            <person name="Arai W."/>
            <person name="Tsubouchi T."/>
            <person name="Morono Y."/>
            <person name="Uchiyama I."/>
            <person name="Ito T."/>
            <person name="Fujiyama A."/>
            <person name="Inagaki F."/>
            <person name="Takami H."/>
        </authorList>
    </citation>
    <scope>NUCLEOTIDE SEQUENCE</scope>
    <source>
        <strain evidence="1">Expedition CK06-06</strain>
    </source>
</reference>
<gene>
    <name evidence="1" type="ORF">S03H2_00099</name>
</gene>
<name>X1FWN3_9ZZZZ</name>
<dbReference type="EMBL" id="BARU01000007">
    <property type="protein sequence ID" value="GAH25188.1"/>
    <property type="molecule type" value="Genomic_DNA"/>
</dbReference>
<sequence length="67" mass="7624">MKMKKENNSIEVEPGVTSEIKPIRTYLKKHGITTSESEVIAASLRLSRRLGADMWSFVCELKNTKEI</sequence>
<accession>X1FWN3</accession>
<protein>
    <submittedName>
        <fullName evidence="1">Uncharacterized protein</fullName>
    </submittedName>
</protein>